<dbReference type="Pfam" id="PF00126">
    <property type="entry name" value="HTH_1"/>
    <property type="match status" value="1"/>
</dbReference>
<evidence type="ECO:0000256" key="3">
    <source>
        <dbReference type="ARBA" id="ARBA00023125"/>
    </source>
</evidence>
<dbReference type="EMBL" id="BAND01000156">
    <property type="protein sequence ID" value="GAJ30518.1"/>
    <property type="molecule type" value="Genomic_DNA"/>
</dbReference>
<keyword evidence="4" id="KW-0804">Transcription</keyword>
<dbReference type="GO" id="GO:0003700">
    <property type="term" value="F:DNA-binding transcription factor activity"/>
    <property type="evidence" value="ECO:0007669"/>
    <property type="project" value="InterPro"/>
</dbReference>
<evidence type="ECO:0000256" key="1">
    <source>
        <dbReference type="ARBA" id="ARBA00009437"/>
    </source>
</evidence>
<name>A0A023D8R4_ACIMT</name>
<reference evidence="6 7" key="2">
    <citation type="journal article" date="2014" name="FEMS Microbiol. Lett.">
        <title>Draft genomic DNA sequence of the facultatively methylotrophic bacterium Acidomonas methanolica type strain MB58.</title>
        <authorList>
            <person name="Higashiura N."/>
            <person name="Hadano H."/>
            <person name="Hirakawa H."/>
            <person name="Matsutani M."/>
            <person name="Takabe S."/>
            <person name="Matsushita K."/>
            <person name="Azuma Y."/>
        </authorList>
    </citation>
    <scope>NUCLEOTIDE SEQUENCE [LARGE SCALE GENOMIC DNA]</scope>
    <source>
        <strain evidence="6 7">MB58</strain>
    </source>
</reference>
<protein>
    <submittedName>
        <fullName evidence="6">Transcriptional regulator LysR</fullName>
    </submittedName>
</protein>
<dbReference type="InterPro" id="IPR050389">
    <property type="entry name" value="LysR-type_TF"/>
</dbReference>
<dbReference type="InterPro" id="IPR005119">
    <property type="entry name" value="LysR_subst-bd"/>
</dbReference>
<feature type="domain" description="HTH lysR-type" evidence="5">
    <location>
        <begin position="6"/>
        <end position="63"/>
    </location>
</feature>
<dbReference type="Proteomes" id="UP000019760">
    <property type="component" value="Unassembled WGS sequence"/>
</dbReference>
<comment type="caution">
    <text evidence="6">The sequence shown here is derived from an EMBL/GenBank/DDBJ whole genome shotgun (WGS) entry which is preliminary data.</text>
</comment>
<evidence type="ECO:0000256" key="2">
    <source>
        <dbReference type="ARBA" id="ARBA00023015"/>
    </source>
</evidence>
<dbReference type="InterPro" id="IPR000847">
    <property type="entry name" value="LysR_HTH_N"/>
</dbReference>
<dbReference type="OrthoDB" id="9774011at2"/>
<sequence length="316" mass="35341">MNTQRFDLNLAHVFLALWHERSVTRAAERLSLTQPAVSSALRRLRECCRDELFVRTRHAMQPTAYAEQIARALEDGVEILRTALSEHGSFDPRSSTRSFVIGSEAGLDYTLGPIISARLQEVAPDVTMTFRQVGPAAMAGALEHREIDLALSTSQTVFPHCRSTMIGHFRFVCVWHPDHGKLPPHVTVAELTDRPHVLIEAATRYSVFDYMLRNLGIRRQVRVLVPSFGHLPSFLSRTSSIAVVPDYIGFLFSATTMLCVSTLPEIFGEHSIQLIVSQIGESDTGRAWLQDFVRDIAVAEVTDVNALSRGVRNRHL</sequence>
<dbReference type="Gene3D" id="3.40.190.10">
    <property type="entry name" value="Periplasmic binding protein-like II"/>
    <property type="match status" value="2"/>
</dbReference>
<proteinExistence type="inferred from homology"/>
<dbReference type="InterPro" id="IPR036390">
    <property type="entry name" value="WH_DNA-bd_sf"/>
</dbReference>
<evidence type="ECO:0000313" key="6">
    <source>
        <dbReference type="EMBL" id="GAJ30518.1"/>
    </source>
</evidence>
<dbReference type="PRINTS" id="PR00039">
    <property type="entry name" value="HTHLYSR"/>
</dbReference>
<organism evidence="6 7">
    <name type="scientific">Acidomonas methanolica NBRC 104435</name>
    <dbReference type="NCBI Taxonomy" id="1231351"/>
    <lineage>
        <taxon>Bacteria</taxon>
        <taxon>Pseudomonadati</taxon>
        <taxon>Pseudomonadota</taxon>
        <taxon>Alphaproteobacteria</taxon>
        <taxon>Acetobacterales</taxon>
        <taxon>Acetobacteraceae</taxon>
        <taxon>Acidomonas</taxon>
    </lineage>
</organism>
<keyword evidence="2" id="KW-0805">Transcription regulation</keyword>
<dbReference type="Gene3D" id="1.10.10.10">
    <property type="entry name" value="Winged helix-like DNA-binding domain superfamily/Winged helix DNA-binding domain"/>
    <property type="match status" value="1"/>
</dbReference>
<evidence type="ECO:0000256" key="4">
    <source>
        <dbReference type="ARBA" id="ARBA00023163"/>
    </source>
</evidence>
<keyword evidence="3" id="KW-0238">DNA-binding</keyword>
<dbReference type="PROSITE" id="PS50931">
    <property type="entry name" value="HTH_LYSR"/>
    <property type="match status" value="1"/>
</dbReference>
<dbReference type="SUPFAM" id="SSF46785">
    <property type="entry name" value="Winged helix' DNA-binding domain"/>
    <property type="match status" value="1"/>
</dbReference>
<dbReference type="InterPro" id="IPR037402">
    <property type="entry name" value="YidZ_PBP2"/>
</dbReference>
<evidence type="ECO:0000259" key="5">
    <source>
        <dbReference type="PROSITE" id="PS50931"/>
    </source>
</evidence>
<dbReference type="GO" id="GO:0003677">
    <property type="term" value="F:DNA binding"/>
    <property type="evidence" value="ECO:0007669"/>
    <property type="project" value="UniProtKB-KW"/>
</dbReference>
<dbReference type="AlphaFoldDB" id="A0A023D8R4"/>
<accession>A0A023D8R4</accession>
<keyword evidence="7" id="KW-1185">Reference proteome</keyword>
<reference evidence="7" key="1">
    <citation type="journal article" date="2014" name="FEMS Microbiol. Lett.">
        <title>Draft Genomic DNA Sequence of the Facultatively Methylotrophic Bacterium Acidomonas methanolica type strain MB58.</title>
        <authorList>
            <person name="Higashiura N."/>
            <person name="Hadano H."/>
            <person name="Hirakawa H."/>
            <person name="Matsutani M."/>
            <person name="Takabe S."/>
            <person name="Matsushita K."/>
            <person name="Azuma Y."/>
        </authorList>
    </citation>
    <scope>NUCLEOTIDE SEQUENCE [LARGE SCALE GENOMIC DNA]</scope>
    <source>
        <strain evidence="7">MB58</strain>
    </source>
</reference>
<comment type="similarity">
    <text evidence="1">Belongs to the LysR transcriptional regulatory family.</text>
</comment>
<dbReference type="Pfam" id="PF03466">
    <property type="entry name" value="LysR_substrate"/>
    <property type="match status" value="1"/>
</dbReference>
<gene>
    <name evidence="6" type="ORF">Amme_161_001</name>
</gene>
<dbReference type="InterPro" id="IPR036388">
    <property type="entry name" value="WH-like_DNA-bd_sf"/>
</dbReference>
<dbReference type="CDD" id="cd08417">
    <property type="entry name" value="PBP2_Nitroaromatics_like"/>
    <property type="match status" value="1"/>
</dbReference>
<dbReference type="PANTHER" id="PTHR30118">
    <property type="entry name" value="HTH-TYPE TRANSCRIPTIONAL REGULATOR LEUO-RELATED"/>
    <property type="match status" value="1"/>
</dbReference>
<dbReference type="SUPFAM" id="SSF53850">
    <property type="entry name" value="Periplasmic binding protein-like II"/>
    <property type="match status" value="1"/>
</dbReference>
<evidence type="ECO:0000313" key="7">
    <source>
        <dbReference type="Proteomes" id="UP000019760"/>
    </source>
</evidence>
<dbReference type="PANTHER" id="PTHR30118:SF15">
    <property type="entry name" value="TRANSCRIPTIONAL REGULATORY PROTEIN"/>
    <property type="match status" value="1"/>
</dbReference>
<dbReference type="RefSeq" id="WP_081797884.1">
    <property type="nucleotide sequence ID" value="NZ_BAND01000156.1"/>
</dbReference>